<protein>
    <recommendedName>
        <fullName evidence="2">Polymerase/histidinol phosphatase N-terminal domain-containing protein</fullName>
    </recommendedName>
</protein>
<evidence type="ECO:0000259" key="2">
    <source>
        <dbReference type="SMART" id="SM00481"/>
    </source>
</evidence>
<dbReference type="InterPro" id="IPR004013">
    <property type="entry name" value="PHP_dom"/>
</dbReference>
<feature type="domain" description="Polymerase/histidinol phosphatase N-terminal" evidence="2">
    <location>
        <begin position="24"/>
        <end position="85"/>
    </location>
</feature>
<dbReference type="Pfam" id="PF02811">
    <property type="entry name" value="PHP"/>
    <property type="match status" value="1"/>
</dbReference>
<keyword evidence="1" id="KW-0472">Membrane</keyword>
<dbReference type="GO" id="GO:0004534">
    <property type="term" value="F:5'-3' RNA exonuclease activity"/>
    <property type="evidence" value="ECO:0007669"/>
    <property type="project" value="TreeGrafter"/>
</dbReference>
<keyword evidence="1" id="KW-1133">Transmembrane helix</keyword>
<dbReference type="Gene3D" id="3.20.20.140">
    <property type="entry name" value="Metal-dependent hydrolases"/>
    <property type="match status" value="1"/>
</dbReference>
<accession>A0A5K7YW02</accession>
<dbReference type="GO" id="GO:0035312">
    <property type="term" value="F:5'-3' DNA exonuclease activity"/>
    <property type="evidence" value="ECO:0007669"/>
    <property type="project" value="TreeGrafter"/>
</dbReference>
<evidence type="ECO:0000313" key="4">
    <source>
        <dbReference type="Proteomes" id="UP000427906"/>
    </source>
</evidence>
<dbReference type="AlphaFoldDB" id="A0A5K7YW02"/>
<keyword evidence="4" id="KW-1185">Reference proteome</keyword>
<sequence>MNNFNRIQFEAPRLDELARHSTVVDLHFHSRFSDGADTVDVIAERARELGIGVAITDHNAIDGAVELDRHDDVFSIPGIEVTSREGTHVLVYFYRIDDLKAFYGDHVEPNRGPTVMSSIGMDVETIVRSARQYNSVVIFPHPYSAAFTGICNHSFSENQLDRLLRMADGVEVINSENLKRWNLRSALLGFNLDRAITGGSDGHSVQQMGSAVTYAACGRSRKAFLDAVSRGESKVVGTESKLLEKLQSNSAKLKISMNNYPDMVEKNIRFGKSVIRFRARKAGEKIWERVNDRHLKKAFYFVAGLTFLKINYNALPLIFFSIIT</sequence>
<dbReference type="KEGG" id="dalk:DSCA_64400"/>
<dbReference type="SUPFAM" id="SSF89550">
    <property type="entry name" value="PHP domain-like"/>
    <property type="match status" value="1"/>
</dbReference>
<dbReference type="PANTHER" id="PTHR42924">
    <property type="entry name" value="EXONUCLEASE"/>
    <property type="match status" value="1"/>
</dbReference>
<feature type="transmembrane region" description="Helical" evidence="1">
    <location>
        <begin position="298"/>
        <end position="323"/>
    </location>
</feature>
<reference evidence="3 4" key="1">
    <citation type="submission" date="2019-11" db="EMBL/GenBank/DDBJ databases">
        <title>Comparative genomics of hydrocarbon-degrading Desulfosarcina strains.</title>
        <authorList>
            <person name="Watanabe M."/>
            <person name="Kojima H."/>
            <person name="Fukui M."/>
        </authorList>
    </citation>
    <scope>NUCLEOTIDE SEQUENCE [LARGE SCALE GENOMIC DNA]</scope>
    <source>
        <strain evidence="3 4">PL12</strain>
    </source>
</reference>
<proteinExistence type="predicted"/>
<dbReference type="PANTHER" id="PTHR42924:SF3">
    <property type="entry name" value="POLYMERASE_HISTIDINOL PHOSPHATASE N-TERMINAL DOMAIN-CONTAINING PROTEIN"/>
    <property type="match status" value="1"/>
</dbReference>
<evidence type="ECO:0000313" key="3">
    <source>
        <dbReference type="EMBL" id="BBO72510.1"/>
    </source>
</evidence>
<dbReference type="RefSeq" id="WP_155320197.1">
    <property type="nucleotide sequence ID" value="NZ_AP021874.1"/>
</dbReference>
<gene>
    <name evidence="3" type="ORF">DSCA_64400</name>
</gene>
<dbReference type="OrthoDB" id="9775360at2"/>
<dbReference type="InterPro" id="IPR052018">
    <property type="entry name" value="PHP_domain"/>
</dbReference>
<dbReference type="InterPro" id="IPR016195">
    <property type="entry name" value="Pol/histidinol_Pase-like"/>
</dbReference>
<dbReference type="Pfam" id="PF13263">
    <property type="entry name" value="PHP_C"/>
    <property type="match status" value="1"/>
</dbReference>
<dbReference type="InterPro" id="IPR003141">
    <property type="entry name" value="Pol/His_phosphatase_N"/>
</dbReference>
<dbReference type="EMBL" id="AP021874">
    <property type="protein sequence ID" value="BBO72510.1"/>
    <property type="molecule type" value="Genomic_DNA"/>
</dbReference>
<dbReference type="SMART" id="SM00481">
    <property type="entry name" value="POLIIIAc"/>
    <property type="match status" value="1"/>
</dbReference>
<keyword evidence="1" id="KW-0812">Transmembrane</keyword>
<evidence type="ECO:0000256" key="1">
    <source>
        <dbReference type="SAM" id="Phobius"/>
    </source>
</evidence>
<name>A0A5K7YW02_9BACT</name>
<dbReference type="CDD" id="cd07432">
    <property type="entry name" value="PHP_HisPPase"/>
    <property type="match status" value="1"/>
</dbReference>
<dbReference type="Proteomes" id="UP000427906">
    <property type="component" value="Chromosome"/>
</dbReference>
<organism evidence="3 4">
    <name type="scientific">Desulfosarcina alkanivorans</name>
    <dbReference type="NCBI Taxonomy" id="571177"/>
    <lineage>
        <taxon>Bacteria</taxon>
        <taxon>Pseudomonadati</taxon>
        <taxon>Thermodesulfobacteriota</taxon>
        <taxon>Desulfobacteria</taxon>
        <taxon>Desulfobacterales</taxon>
        <taxon>Desulfosarcinaceae</taxon>
        <taxon>Desulfosarcina</taxon>
    </lineage>
</organism>